<dbReference type="AlphaFoldDB" id="A0A067MKC7"/>
<dbReference type="InParanoid" id="A0A067MKC7"/>
<evidence type="ECO:0000259" key="9">
    <source>
        <dbReference type="PROSITE" id="PS51324"/>
    </source>
</evidence>
<evidence type="ECO:0000256" key="5">
    <source>
        <dbReference type="ARBA" id="ARBA00023157"/>
    </source>
</evidence>
<dbReference type="EC" id="1.8.3.2" evidence="6"/>
<feature type="region of interest" description="Disordered" evidence="7">
    <location>
        <begin position="188"/>
        <end position="230"/>
    </location>
</feature>
<evidence type="ECO:0000256" key="8">
    <source>
        <dbReference type="SAM" id="SignalP"/>
    </source>
</evidence>
<comment type="cofactor">
    <cofactor evidence="1 6">
        <name>FAD</name>
        <dbReference type="ChEBI" id="CHEBI:57692"/>
    </cofactor>
</comment>
<proteinExistence type="predicted"/>
<dbReference type="InterPro" id="IPR039799">
    <property type="entry name" value="ALR/ERV"/>
</dbReference>
<dbReference type="HOGENOM" id="CLU_070631_2_0_1"/>
<evidence type="ECO:0000256" key="7">
    <source>
        <dbReference type="SAM" id="MobiDB-lite"/>
    </source>
</evidence>
<dbReference type="Proteomes" id="UP000027195">
    <property type="component" value="Unassembled WGS sequence"/>
</dbReference>
<evidence type="ECO:0000256" key="2">
    <source>
        <dbReference type="ARBA" id="ARBA00022630"/>
    </source>
</evidence>
<feature type="signal peptide" evidence="8">
    <location>
        <begin position="1"/>
        <end position="24"/>
    </location>
</feature>
<dbReference type="Gene3D" id="1.20.120.310">
    <property type="entry name" value="ERV/ALR sulfhydryl oxidase domain"/>
    <property type="match status" value="1"/>
</dbReference>
<dbReference type="SUPFAM" id="SSF69000">
    <property type="entry name" value="FAD-dependent thiol oxidase"/>
    <property type="match status" value="1"/>
</dbReference>
<dbReference type="InterPro" id="IPR036774">
    <property type="entry name" value="ERV/ALR_sulphydryl_oxid_sf"/>
</dbReference>
<feature type="domain" description="ERV/ALR sulfhydryl oxidase" evidence="9">
    <location>
        <begin position="78"/>
        <end position="178"/>
    </location>
</feature>
<keyword evidence="5" id="KW-1015">Disulfide bond</keyword>
<feature type="chain" id="PRO_5001645675" description="Sulfhydryl oxidase" evidence="8">
    <location>
        <begin position="25"/>
        <end position="230"/>
    </location>
</feature>
<keyword evidence="3 6" id="KW-0274">FAD</keyword>
<comment type="catalytic activity">
    <reaction evidence="6">
        <text>2 R'C(R)SH + O2 = R'C(R)S-S(R)CR' + H2O2</text>
        <dbReference type="Rhea" id="RHEA:17357"/>
        <dbReference type="ChEBI" id="CHEBI:15379"/>
        <dbReference type="ChEBI" id="CHEBI:16240"/>
        <dbReference type="ChEBI" id="CHEBI:16520"/>
        <dbReference type="ChEBI" id="CHEBI:17412"/>
        <dbReference type="EC" id="1.8.3.2"/>
    </reaction>
</comment>
<organism evidence="10 11">
    <name type="scientific">Botryobasidium botryosum (strain FD-172 SS1)</name>
    <dbReference type="NCBI Taxonomy" id="930990"/>
    <lineage>
        <taxon>Eukaryota</taxon>
        <taxon>Fungi</taxon>
        <taxon>Dikarya</taxon>
        <taxon>Basidiomycota</taxon>
        <taxon>Agaricomycotina</taxon>
        <taxon>Agaricomycetes</taxon>
        <taxon>Cantharellales</taxon>
        <taxon>Botryobasidiaceae</taxon>
        <taxon>Botryobasidium</taxon>
    </lineage>
</organism>
<protein>
    <recommendedName>
        <fullName evidence="6">Sulfhydryl oxidase</fullName>
        <ecNumber evidence="6">1.8.3.2</ecNumber>
    </recommendedName>
</protein>
<evidence type="ECO:0000256" key="1">
    <source>
        <dbReference type="ARBA" id="ARBA00001974"/>
    </source>
</evidence>
<evidence type="ECO:0000313" key="10">
    <source>
        <dbReference type="EMBL" id="KDQ12021.1"/>
    </source>
</evidence>
<evidence type="ECO:0000256" key="4">
    <source>
        <dbReference type="ARBA" id="ARBA00023002"/>
    </source>
</evidence>
<keyword evidence="11" id="KW-1185">Reference proteome</keyword>
<dbReference type="GO" id="GO:0050660">
    <property type="term" value="F:flavin adenine dinucleotide binding"/>
    <property type="evidence" value="ECO:0007669"/>
    <property type="project" value="TreeGrafter"/>
</dbReference>
<evidence type="ECO:0000256" key="6">
    <source>
        <dbReference type="RuleBase" id="RU371123"/>
    </source>
</evidence>
<evidence type="ECO:0000313" key="11">
    <source>
        <dbReference type="Proteomes" id="UP000027195"/>
    </source>
</evidence>
<keyword evidence="4 6" id="KW-0560">Oxidoreductase</keyword>
<dbReference type="InterPro" id="IPR017905">
    <property type="entry name" value="ERV/ALR_sulphydryl_oxidase"/>
</dbReference>
<evidence type="ECO:0000256" key="3">
    <source>
        <dbReference type="ARBA" id="ARBA00022827"/>
    </source>
</evidence>
<accession>A0A067MKC7</accession>
<dbReference type="EMBL" id="KL198053">
    <property type="protein sequence ID" value="KDQ12021.1"/>
    <property type="molecule type" value="Genomic_DNA"/>
</dbReference>
<dbReference type="PANTHER" id="PTHR12645:SF1">
    <property type="entry name" value="FAD-LINKED SULFHYDRYL OXIDASE ERV2"/>
    <property type="match status" value="1"/>
</dbReference>
<dbReference type="GO" id="GO:0016971">
    <property type="term" value="F:flavin-dependent sulfhydryl oxidase activity"/>
    <property type="evidence" value="ECO:0007669"/>
    <property type="project" value="InterPro"/>
</dbReference>
<dbReference type="FunFam" id="1.20.120.310:FF:000002">
    <property type="entry name" value="Sulfhydryl oxidase"/>
    <property type="match status" value="1"/>
</dbReference>
<dbReference type="STRING" id="930990.A0A067MKC7"/>
<keyword evidence="8" id="KW-0732">Signal</keyword>
<dbReference type="OrthoDB" id="59470at2759"/>
<gene>
    <name evidence="10" type="ORF">BOTBODRAFT_34880</name>
</gene>
<dbReference type="PROSITE" id="PS51324">
    <property type="entry name" value="ERV_ALR"/>
    <property type="match status" value="1"/>
</dbReference>
<dbReference type="GO" id="GO:0005739">
    <property type="term" value="C:mitochondrion"/>
    <property type="evidence" value="ECO:0007669"/>
    <property type="project" value="TreeGrafter"/>
</dbReference>
<name>A0A067MKC7_BOTB1</name>
<keyword evidence="2 6" id="KW-0285">Flavoprotein</keyword>
<dbReference type="PANTHER" id="PTHR12645">
    <property type="entry name" value="ALR/ERV"/>
    <property type="match status" value="1"/>
</dbReference>
<reference evidence="11" key="1">
    <citation type="journal article" date="2014" name="Proc. Natl. Acad. Sci. U.S.A.">
        <title>Extensive sampling of basidiomycete genomes demonstrates inadequacy of the white-rot/brown-rot paradigm for wood decay fungi.</title>
        <authorList>
            <person name="Riley R."/>
            <person name="Salamov A.A."/>
            <person name="Brown D.W."/>
            <person name="Nagy L.G."/>
            <person name="Floudas D."/>
            <person name="Held B.W."/>
            <person name="Levasseur A."/>
            <person name="Lombard V."/>
            <person name="Morin E."/>
            <person name="Otillar R."/>
            <person name="Lindquist E.A."/>
            <person name="Sun H."/>
            <person name="LaButti K.M."/>
            <person name="Schmutz J."/>
            <person name="Jabbour D."/>
            <person name="Luo H."/>
            <person name="Baker S.E."/>
            <person name="Pisabarro A.G."/>
            <person name="Walton J.D."/>
            <person name="Blanchette R.A."/>
            <person name="Henrissat B."/>
            <person name="Martin F."/>
            <person name="Cullen D."/>
            <person name="Hibbett D.S."/>
            <person name="Grigoriev I.V."/>
        </authorList>
    </citation>
    <scope>NUCLEOTIDE SEQUENCE [LARGE SCALE GENOMIC DNA]</scope>
    <source>
        <strain evidence="11">FD-172 SS1</strain>
    </source>
</reference>
<sequence>MLSRFTKLFLIVALILTLFASLLALHPPARVYIDPWTGRIFGEGGVDGNDINVVTGKSALSADVDVAKGKVIMPVLGNATAKALLGQSTWRLLHTMTLRYPEHPTPDERAALKSYFYLQARLYPCGECAEEFQQLLEKYPPQTSSRKTASLWLCHIHNLVNERLKKPQYDCMKLDETYDCGCGDDPVRGDAKSTPESTTAADGGPPRIREGDIGEDELTGEGMIKGGARR</sequence>
<dbReference type="Pfam" id="PF04777">
    <property type="entry name" value="Evr1_Alr"/>
    <property type="match status" value="1"/>
</dbReference>